<keyword evidence="1" id="KW-0472">Membrane</keyword>
<accession>A0A059F0U2</accession>
<keyword evidence="1" id="KW-1133">Transmembrane helix</keyword>
<feature type="transmembrane region" description="Helical" evidence="1">
    <location>
        <begin position="14"/>
        <end position="38"/>
    </location>
</feature>
<name>A0A059F0U2_9MICR</name>
<keyword evidence="3" id="KW-1185">Reference proteome</keyword>
<dbReference type="VEuPathDB" id="MicrosporidiaDB:H312_01974"/>
<reference evidence="2 3" key="2">
    <citation type="submission" date="2014-03" db="EMBL/GenBank/DDBJ databases">
        <title>The Genome Sequence of Anncaliia algerae insect isolate PRA339.</title>
        <authorList>
            <consortium name="The Broad Institute Genome Sequencing Platform"/>
            <consortium name="The Broad Institute Genome Sequencing Center for Infectious Disease"/>
            <person name="Cuomo C."/>
            <person name="Becnel J."/>
            <person name="Sanscrainte N."/>
            <person name="Walker B."/>
            <person name="Young S.K."/>
            <person name="Zeng Q."/>
            <person name="Gargeya S."/>
            <person name="Fitzgerald M."/>
            <person name="Haas B."/>
            <person name="Abouelleil A."/>
            <person name="Alvarado L."/>
            <person name="Arachchi H.M."/>
            <person name="Berlin A.M."/>
            <person name="Chapman S.B."/>
            <person name="Dewar J."/>
            <person name="Goldberg J."/>
            <person name="Griggs A."/>
            <person name="Gujja S."/>
            <person name="Hansen M."/>
            <person name="Howarth C."/>
            <person name="Imamovic A."/>
            <person name="Larimer J."/>
            <person name="McCowan C."/>
            <person name="Murphy C."/>
            <person name="Neiman D."/>
            <person name="Pearson M."/>
            <person name="Priest M."/>
            <person name="Roberts A."/>
            <person name="Saif S."/>
            <person name="Shea T."/>
            <person name="Sisk P."/>
            <person name="Sykes S."/>
            <person name="Wortman J."/>
            <person name="Nusbaum C."/>
            <person name="Birren B."/>
        </authorList>
    </citation>
    <scope>NUCLEOTIDE SEQUENCE [LARGE SCALE GENOMIC DNA]</scope>
    <source>
        <strain evidence="2 3">PRA339</strain>
    </source>
</reference>
<keyword evidence="1" id="KW-0812">Transmembrane</keyword>
<reference evidence="3" key="1">
    <citation type="submission" date="2013-02" db="EMBL/GenBank/DDBJ databases">
        <authorList>
            <consortium name="The Broad Institute Genome Sequencing Platform"/>
            <person name="Cuomo C."/>
            <person name="Becnel J."/>
            <person name="Sanscrainte N."/>
            <person name="Walker B."/>
            <person name="Young S.K."/>
            <person name="Zeng Q."/>
            <person name="Gargeya S."/>
            <person name="Fitzgerald M."/>
            <person name="Haas B."/>
            <person name="Abouelleil A."/>
            <person name="Alvarado L."/>
            <person name="Arachchi H.M."/>
            <person name="Berlin A.M."/>
            <person name="Chapman S.B."/>
            <person name="Dewar J."/>
            <person name="Goldberg J."/>
            <person name="Griggs A."/>
            <person name="Gujja S."/>
            <person name="Hansen M."/>
            <person name="Howarth C."/>
            <person name="Imamovic A."/>
            <person name="Larimer J."/>
            <person name="McCowan C."/>
            <person name="Murphy C."/>
            <person name="Neiman D."/>
            <person name="Pearson M."/>
            <person name="Priest M."/>
            <person name="Roberts A."/>
            <person name="Saif S."/>
            <person name="Shea T."/>
            <person name="Sisk P."/>
            <person name="Sykes S."/>
            <person name="Wortman J."/>
            <person name="Nusbaum C."/>
            <person name="Birren B."/>
        </authorList>
    </citation>
    <scope>NUCLEOTIDE SEQUENCE [LARGE SCALE GENOMIC DNA]</scope>
    <source>
        <strain evidence="3">PRA339</strain>
    </source>
</reference>
<sequence>MLFLSIFDYYKSNVFLILIVIVLLHLIHLCAPLIMFFFSKYFIHFFLSDEIYSINHIKARQKSLQNEMYKYTQTLREWPRKTLIKELQKRTLLKVSSLLLQSSRIMSF</sequence>
<organism evidence="2 3">
    <name type="scientific">Anncaliia algerae PRA339</name>
    <dbReference type="NCBI Taxonomy" id="1288291"/>
    <lineage>
        <taxon>Eukaryota</taxon>
        <taxon>Fungi</taxon>
        <taxon>Fungi incertae sedis</taxon>
        <taxon>Microsporidia</taxon>
        <taxon>Tubulinosematoidea</taxon>
        <taxon>Tubulinosematidae</taxon>
        <taxon>Anncaliia</taxon>
    </lineage>
</organism>
<evidence type="ECO:0000313" key="2">
    <source>
        <dbReference type="EMBL" id="KCZ80599.1"/>
    </source>
</evidence>
<dbReference type="Proteomes" id="UP000030655">
    <property type="component" value="Unassembled WGS sequence"/>
</dbReference>
<dbReference type="EMBL" id="KK365171">
    <property type="protein sequence ID" value="KCZ80599.1"/>
    <property type="molecule type" value="Genomic_DNA"/>
</dbReference>
<evidence type="ECO:0000256" key="1">
    <source>
        <dbReference type="SAM" id="Phobius"/>
    </source>
</evidence>
<evidence type="ECO:0000313" key="3">
    <source>
        <dbReference type="Proteomes" id="UP000030655"/>
    </source>
</evidence>
<dbReference type="HOGENOM" id="CLU_2196297_0_0_1"/>
<dbReference type="AlphaFoldDB" id="A0A059F0U2"/>
<proteinExistence type="predicted"/>
<protein>
    <submittedName>
        <fullName evidence="2">Uncharacterized protein</fullName>
    </submittedName>
</protein>
<gene>
    <name evidence="2" type="ORF">H312_01974</name>
</gene>